<dbReference type="PANTHER" id="PTHR33164:SF99">
    <property type="entry name" value="MARR FAMILY REGULATORY PROTEIN"/>
    <property type="match status" value="1"/>
</dbReference>
<dbReference type="GO" id="GO:0003700">
    <property type="term" value="F:DNA-binding transcription factor activity"/>
    <property type="evidence" value="ECO:0007669"/>
    <property type="project" value="InterPro"/>
</dbReference>
<dbReference type="Proteomes" id="UP000316184">
    <property type="component" value="Unassembled WGS sequence"/>
</dbReference>
<keyword evidence="2" id="KW-0238">DNA-binding</keyword>
<evidence type="ECO:0000259" key="1">
    <source>
        <dbReference type="PROSITE" id="PS50995"/>
    </source>
</evidence>
<proteinExistence type="predicted"/>
<dbReference type="PROSITE" id="PS50995">
    <property type="entry name" value="HTH_MARR_2"/>
    <property type="match status" value="1"/>
</dbReference>
<dbReference type="GO" id="GO:0003677">
    <property type="term" value="F:DNA binding"/>
    <property type="evidence" value="ECO:0007669"/>
    <property type="project" value="UniProtKB-KW"/>
</dbReference>
<dbReference type="Gene3D" id="1.10.10.10">
    <property type="entry name" value="Winged helix-like DNA-binding domain superfamily/Winged helix DNA-binding domain"/>
    <property type="match status" value="1"/>
</dbReference>
<sequence length="161" mass="18616">MELWETSRQRRAWRPYIESSVLLETRLDEDLRASSGMSLLDFHLLLVLSESESHRLRMGELASRLVFSPSRLTYQIQVLERRGWVLRQSAPDDRRGHHAVLTASGLVALREADRHHIETVRRLFTDDLAKHELQVVADVFTRLRSRLHDTGRPGTGEEEPG</sequence>
<evidence type="ECO:0000313" key="3">
    <source>
        <dbReference type="Proteomes" id="UP000316184"/>
    </source>
</evidence>
<dbReference type="GO" id="GO:0006950">
    <property type="term" value="P:response to stress"/>
    <property type="evidence" value="ECO:0007669"/>
    <property type="project" value="TreeGrafter"/>
</dbReference>
<dbReference type="InterPro" id="IPR036390">
    <property type="entry name" value="WH_DNA-bd_sf"/>
</dbReference>
<comment type="caution">
    <text evidence="2">The sequence shown here is derived from an EMBL/GenBank/DDBJ whole genome shotgun (WGS) entry which is preliminary data.</text>
</comment>
<dbReference type="AlphaFoldDB" id="A0A561V7X5"/>
<dbReference type="InterPro" id="IPR039422">
    <property type="entry name" value="MarR/SlyA-like"/>
</dbReference>
<feature type="domain" description="HTH marR-type" evidence="1">
    <location>
        <begin position="1"/>
        <end position="145"/>
    </location>
</feature>
<dbReference type="Pfam" id="PF12802">
    <property type="entry name" value="MarR_2"/>
    <property type="match status" value="1"/>
</dbReference>
<dbReference type="SMART" id="SM00347">
    <property type="entry name" value="HTH_MARR"/>
    <property type="match status" value="1"/>
</dbReference>
<dbReference type="PANTHER" id="PTHR33164">
    <property type="entry name" value="TRANSCRIPTIONAL REGULATOR, MARR FAMILY"/>
    <property type="match status" value="1"/>
</dbReference>
<evidence type="ECO:0000313" key="2">
    <source>
        <dbReference type="EMBL" id="TWG07715.1"/>
    </source>
</evidence>
<gene>
    <name evidence="2" type="ORF">FHU35_11333</name>
</gene>
<accession>A0A561V7X5</accession>
<dbReference type="SUPFAM" id="SSF46785">
    <property type="entry name" value="Winged helix' DNA-binding domain"/>
    <property type="match status" value="1"/>
</dbReference>
<dbReference type="RefSeq" id="WP_222429258.1">
    <property type="nucleotide sequence ID" value="NZ_VIWX01000001.1"/>
</dbReference>
<name>A0A561V7X5_9PSEU</name>
<organism evidence="2 3">
    <name type="scientific">Saccharopolyspora dendranthemae</name>
    <dbReference type="NCBI Taxonomy" id="1181886"/>
    <lineage>
        <taxon>Bacteria</taxon>
        <taxon>Bacillati</taxon>
        <taxon>Actinomycetota</taxon>
        <taxon>Actinomycetes</taxon>
        <taxon>Pseudonocardiales</taxon>
        <taxon>Pseudonocardiaceae</taxon>
        <taxon>Saccharopolyspora</taxon>
    </lineage>
</organism>
<keyword evidence="3" id="KW-1185">Reference proteome</keyword>
<protein>
    <submittedName>
        <fullName evidence="2">DNA-binding MarR family transcriptional regulator</fullName>
    </submittedName>
</protein>
<reference evidence="2 3" key="1">
    <citation type="submission" date="2019-06" db="EMBL/GenBank/DDBJ databases">
        <title>Sequencing the genomes of 1000 actinobacteria strains.</title>
        <authorList>
            <person name="Klenk H.-P."/>
        </authorList>
    </citation>
    <scope>NUCLEOTIDE SEQUENCE [LARGE SCALE GENOMIC DNA]</scope>
    <source>
        <strain evidence="2 3">DSM 46699</strain>
    </source>
</reference>
<dbReference type="EMBL" id="VIWX01000001">
    <property type="protein sequence ID" value="TWG07715.1"/>
    <property type="molecule type" value="Genomic_DNA"/>
</dbReference>
<dbReference type="InterPro" id="IPR000835">
    <property type="entry name" value="HTH_MarR-typ"/>
</dbReference>
<dbReference type="InterPro" id="IPR036388">
    <property type="entry name" value="WH-like_DNA-bd_sf"/>
</dbReference>